<protein>
    <submittedName>
        <fullName evidence="4">Spc7 domain-containing protein</fullName>
    </submittedName>
</protein>
<sequence length="784" mass="87861">MDISSIHDGNSPRSVASDVMDVSMSIDKAVEMDCDQTQSASEPSIDDTADVSMDCDGGNGTDISVDMGIESTILDAEHNTPTSEPPDSHSIEPITPSSVDVPISSEMEAESADPCLSFERSLFVSKSRTPVSPSEWTGQEARAHSQAFSPEFLLADPLKEFNQIRPAQVSFGGLDSDSRPQPRPIFTPVLTPMLSSSMGTVSMHALPSDEFLIAGKGKFNLQIARDRRLVEPLLPNFEFLRATSTHAFDQLKAKPPVILRQRVTVEEFIYDLLELNVSTAIKTSSFEVILEKILPIESWKAGKLQRSEKTDFWSEFLVEFNELPVDAKIQRINSLKDFFYDRICSTAVKRAVSSLLPPLENLEHRLGEKVAALEKEVQAKLKEVEQLEIGVLASANYCFLPFQILRRSFWIVNDPFHYFAALTKAREKIEETKAETVEILKEREEFRLQLESMEYSKVVEEHQEASFHRHLPTSYYVGLGASLFPFGPSVPQSRLLAVCRSLFSTSQITCASVEDNVYHINTLLGLILIEVHCKSRQQWNTWSASEQEILSFHICLQKDLAQLDAVNDVAEFAVDRLKQRWSLLTDCLVGRTLEDFVDVSTEQRGLNKKLDGSMLTVLVQFLEYSLQSYVLLMMFLRALFFVNISALLELPPTDSECFSQFPDQDYPTKAWRYCPSFYTVAKALSFDAALDSKPLRLIGIIAPKEVNAVLKTVSKVSSISDLLNAESISSISLEDPIGNIRLELLQQLSSKAAPHAPDNFVSFHERLVTDLPRTLMVEDDESGE</sequence>
<reference evidence="2 3" key="2">
    <citation type="submission" date="2018-11" db="EMBL/GenBank/DDBJ databases">
        <authorList>
            <consortium name="Pathogen Informatics"/>
        </authorList>
    </citation>
    <scope>NUCLEOTIDE SEQUENCE [LARGE SCALE GENOMIC DNA]</scope>
</reference>
<evidence type="ECO:0000313" key="4">
    <source>
        <dbReference type="WBParaSite" id="TTAC_0000761201-mRNA-1"/>
    </source>
</evidence>
<evidence type="ECO:0000313" key="2">
    <source>
        <dbReference type="EMBL" id="VDM32005.1"/>
    </source>
</evidence>
<dbReference type="OrthoDB" id="6269039at2759"/>
<dbReference type="AlphaFoldDB" id="A0A0R3X2S6"/>
<keyword evidence="3" id="KW-1185">Reference proteome</keyword>
<feature type="region of interest" description="Disordered" evidence="1">
    <location>
        <begin position="33"/>
        <end position="65"/>
    </location>
</feature>
<gene>
    <name evidence="2" type="ORF">TTAC_LOCUS7597</name>
</gene>
<organism evidence="4">
    <name type="scientific">Hydatigena taeniaeformis</name>
    <name type="common">Feline tapeworm</name>
    <name type="synonym">Taenia taeniaeformis</name>
    <dbReference type="NCBI Taxonomy" id="6205"/>
    <lineage>
        <taxon>Eukaryota</taxon>
        <taxon>Metazoa</taxon>
        <taxon>Spiralia</taxon>
        <taxon>Lophotrochozoa</taxon>
        <taxon>Platyhelminthes</taxon>
        <taxon>Cestoda</taxon>
        <taxon>Eucestoda</taxon>
        <taxon>Cyclophyllidea</taxon>
        <taxon>Taeniidae</taxon>
        <taxon>Hydatigera</taxon>
    </lineage>
</organism>
<dbReference type="Proteomes" id="UP000274429">
    <property type="component" value="Unassembled WGS sequence"/>
</dbReference>
<dbReference type="EMBL" id="UYWX01020386">
    <property type="protein sequence ID" value="VDM32005.1"/>
    <property type="molecule type" value="Genomic_DNA"/>
</dbReference>
<evidence type="ECO:0000313" key="3">
    <source>
        <dbReference type="Proteomes" id="UP000274429"/>
    </source>
</evidence>
<accession>A0A0R3X2S6</accession>
<reference evidence="4" key="1">
    <citation type="submission" date="2017-02" db="UniProtKB">
        <authorList>
            <consortium name="WormBaseParasite"/>
        </authorList>
    </citation>
    <scope>IDENTIFICATION</scope>
</reference>
<evidence type="ECO:0000256" key="1">
    <source>
        <dbReference type="SAM" id="MobiDB-lite"/>
    </source>
</evidence>
<dbReference type="WBParaSite" id="TTAC_0000761201-mRNA-1">
    <property type="protein sequence ID" value="TTAC_0000761201-mRNA-1"/>
    <property type="gene ID" value="TTAC_0000761201"/>
</dbReference>
<proteinExistence type="predicted"/>
<name>A0A0R3X2S6_HYDTA</name>
<feature type="region of interest" description="Disordered" evidence="1">
    <location>
        <begin position="77"/>
        <end position="99"/>
    </location>
</feature>